<evidence type="ECO:0000313" key="2">
    <source>
        <dbReference type="EMBL" id="TCC52586.1"/>
    </source>
</evidence>
<accession>A0A4R0K3Z7</accession>
<dbReference type="AlphaFoldDB" id="A0A4R0K3Z7"/>
<evidence type="ECO:0000313" key="3">
    <source>
        <dbReference type="Proteomes" id="UP000293342"/>
    </source>
</evidence>
<keyword evidence="3" id="KW-1185">Reference proteome</keyword>
<comment type="caution">
    <text evidence="2">The sequence shown here is derived from an EMBL/GenBank/DDBJ whole genome shotgun (WGS) entry which is preliminary data.</text>
</comment>
<dbReference type="OrthoDB" id="3813920at2"/>
<sequence>MDTQDVGAELRRLAKNDPLGPIDGTALLHRGRAARRRRRMLSAGGGVVAVAAVATAASLLPKVVATDPEAGVAGTNTPVARVDFTAVPGVPRGEAGVGAKLTEAEVARRCALRYPQIKRPIRTPSFAYSSATVFYQPQKGSPDAKCTIPGGDKPSAELVAAAGRDPMPTTDAGRLRNCSVLFWTDMTRWRIVASDTAPARATNLVAVSPSGAKFVDCTLVPRPDGTATPDGSGPMVFASAVYAREAFDDKFAQFSVLGGQACSECKSTYFSGFGRLSSAAIARIRVAPAGSGNVHDIAVRDGYYALSWIDPDLREVGPVTLTAYDKTGNVLKVIHG</sequence>
<feature type="transmembrane region" description="Helical" evidence="1">
    <location>
        <begin position="40"/>
        <end position="60"/>
    </location>
</feature>
<keyword evidence="1" id="KW-0472">Membrane</keyword>
<protein>
    <submittedName>
        <fullName evidence="2">Uncharacterized protein</fullName>
    </submittedName>
</protein>
<keyword evidence="1" id="KW-0812">Transmembrane</keyword>
<organism evidence="2 3">
    <name type="scientific">Kribbella capetownensis</name>
    <dbReference type="NCBI Taxonomy" id="1572659"/>
    <lineage>
        <taxon>Bacteria</taxon>
        <taxon>Bacillati</taxon>
        <taxon>Actinomycetota</taxon>
        <taxon>Actinomycetes</taxon>
        <taxon>Propionibacteriales</taxon>
        <taxon>Kribbellaceae</taxon>
        <taxon>Kribbella</taxon>
    </lineage>
</organism>
<name>A0A4R0K3Z7_9ACTN</name>
<dbReference type="EMBL" id="SJKD01000001">
    <property type="protein sequence ID" value="TCC52586.1"/>
    <property type="molecule type" value="Genomic_DNA"/>
</dbReference>
<dbReference type="RefSeq" id="WP_131511326.1">
    <property type="nucleotide sequence ID" value="NZ_SJKD01000001.1"/>
</dbReference>
<dbReference type="Proteomes" id="UP000293342">
    <property type="component" value="Unassembled WGS sequence"/>
</dbReference>
<keyword evidence="1" id="KW-1133">Transmembrane helix</keyword>
<reference evidence="2 3" key="1">
    <citation type="submission" date="2019-02" db="EMBL/GenBank/DDBJ databases">
        <title>Kribbella capetownensis sp. nov. and Kribbella speibonae sp. nov., isolated from soil.</title>
        <authorList>
            <person name="Curtis S.M."/>
            <person name="Norton I."/>
            <person name="Everest G.J."/>
            <person name="Meyers P.R."/>
        </authorList>
    </citation>
    <scope>NUCLEOTIDE SEQUENCE [LARGE SCALE GENOMIC DNA]</scope>
    <source>
        <strain evidence="2 3">YM53</strain>
    </source>
</reference>
<gene>
    <name evidence="2" type="ORF">E0H75_02150</name>
</gene>
<proteinExistence type="predicted"/>
<evidence type="ECO:0000256" key="1">
    <source>
        <dbReference type="SAM" id="Phobius"/>
    </source>
</evidence>